<dbReference type="AlphaFoldDB" id="A0A3G1KNZ5"/>
<dbReference type="Proteomes" id="UP000323521">
    <property type="component" value="Chromosome"/>
</dbReference>
<accession>A0A3G1KNZ5</accession>
<dbReference type="KEGG" id="fwa:DCMF_04730"/>
<evidence type="ECO:0000313" key="1">
    <source>
        <dbReference type="EMBL" id="ATW24182.1"/>
    </source>
</evidence>
<evidence type="ECO:0000313" key="2">
    <source>
        <dbReference type="Proteomes" id="UP000323521"/>
    </source>
</evidence>
<keyword evidence="2" id="KW-1185">Reference proteome</keyword>
<gene>
    <name evidence="1" type="ORF">DCMF_04730</name>
</gene>
<reference evidence="1 2" key="1">
    <citation type="submission" date="2016-10" db="EMBL/GenBank/DDBJ databases">
        <title>Complete Genome Sequence of Peptococcaceae strain DCMF.</title>
        <authorList>
            <person name="Edwards R.J."/>
            <person name="Holland S.I."/>
            <person name="Deshpande N.P."/>
            <person name="Wong Y.K."/>
            <person name="Ertan H."/>
            <person name="Manefield M."/>
            <person name="Russell T.L."/>
            <person name="Lee M.J."/>
        </authorList>
    </citation>
    <scope>NUCLEOTIDE SEQUENCE [LARGE SCALE GENOMIC DNA]</scope>
    <source>
        <strain evidence="1 2">DCMF</strain>
    </source>
</reference>
<dbReference type="EMBL" id="CP017634">
    <property type="protein sequence ID" value="ATW24182.1"/>
    <property type="molecule type" value="Genomic_DNA"/>
</dbReference>
<protein>
    <submittedName>
        <fullName evidence="1">Uncharacterized protein</fullName>
    </submittedName>
</protein>
<sequence length="793" mass="86203">MVSRLDYVPIPDLSAQQAFFARNVLNPRERNKVMASVAGAVGNVIPIPTDAMRDYMQMLIKGQTLKPETPYTPSTWVEWSKSSGVVADLTGLTIPADLSVDKEIVLGVHMKPNTKYGLLYVLVSNSLASCSSRLYSLTDSAVYLIDSASPLGNRKNTFTTSASLSSNGNFRWRVNSGGSGEIKIKDIRVFELPSGSEIETDFTNLTADQLAIKYPFITGDICSVQALMARGIGKNLTKNDVSSFVAPDQSSYSHNVTFNPNGTITLNPTGSVGTYAHLVQRINGSDNKLIRQNSLRVFPSTSYKLCLYFDSADNGKVISTLILRQSDDFTSTVGTATAGTEISKTVTDGKIVYNMTTPIDVKKYIGLQPRCNASLTLTHIALFRSDVIDTTFEAHAETFAISPIILRRIGTVADIFDPVTGVLSKRIGDPANLPGNLNWAHHNNYSGYKAASVANFITSLGGIPNAYSAAKAGEVYRYDNYLANWGAASDGAYNFNFVNGTFYLTVPNSETGFSEDMVPISNEWKAYFYGWRMCNPDGSVPWDGIQTKSWKKITDGTGITSVLPTASYTGYLPYRVFCQLVNPIITHFQPQPLFAQLYGVLIIEPVIRDCKKPVAGTGKITVTDASAPIDSIRKVERVDMLGGLVRYVDVTSSCTITDSGTTLTITGFDPTKQYVYECGITSWYSCLPTIDYQYPQADYVKFDTASHDYQAAAADWTLSDAEQKCLLLTLTNAGAAVNIIAKDLEGWPHAVRNLSGQAATIKKSGGTGVVIAAGKTAWVIHNGTDYVRLTADA</sequence>
<proteinExistence type="predicted"/>
<name>A0A3G1KNZ5_FORW1</name>
<organism evidence="1 2">
    <name type="scientific">Formimonas warabiya</name>
    <dbReference type="NCBI Taxonomy" id="1761012"/>
    <lineage>
        <taxon>Bacteria</taxon>
        <taxon>Bacillati</taxon>
        <taxon>Bacillota</taxon>
        <taxon>Clostridia</taxon>
        <taxon>Eubacteriales</taxon>
        <taxon>Peptococcaceae</taxon>
        <taxon>Candidatus Formimonas</taxon>
    </lineage>
</organism>